<comment type="caution">
    <text evidence="1">The sequence shown here is derived from an EMBL/GenBank/DDBJ whole genome shotgun (WGS) entry which is preliminary data.</text>
</comment>
<proteinExistence type="predicted"/>
<evidence type="ECO:0000313" key="2">
    <source>
        <dbReference type="Proteomes" id="UP000281975"/>
    </source>
</evidence>
<dbReference type="AlphaFoldDB" id="A0A420WYY7"/>
<dbReference type="OrthoDB" id="6166498at2"/>
<organism evidence="1 2">
    <name type="scientific">Kushneria sinocarnis</name>
    <dbReference type="NCBI Taxonomy" id="595502"/>
    <lineage>
        <taxon>Bacteria</taxon>
        <taxon>Pseudomonadati</taxon>
        <taxon>Pseudomonadota</taxon>
        <taxon>Gammaproteobacteria</taxon>
        <taxon>Oceanospirillales</taxon>
        <taxon>Halomonadaceae</taxon>
        <taxon>Kushneria</taxon>
    </lineage>
</organism>
<accession>A0A420WYY7</accession>
<sequence>MSARSRTNQLLYQTRLLLAMPVGEDEHAEARRMALEEGALAQLELALASTIEEIAHTCHWPDVDWRQALIDPPRRVAEIERLRALREEADSWLARLLGHIDRLHGEEGAATRTRSMATIASTSRGSLADDLQAALEGFRELLPALRETGMEW</sequence>
<dbReference type="RefSeq" id="WP_121172302.1">
    <property type="nucleotide sequence ID" value="NZ_RBIN01000003.1"/>
</dbReference>
<keyword evidence="2" id="KW-1185">Reference proteome</keyword>
<dbReference type="Pfam" id="PF20227">
    <property type="entry name" value="DUF6586"/>
    <property type="match status" value="1"/>
</dbReference>
<dbReference type="InterPro" id="IPR046493">
    <property type="entry name" value="DUF6586"/>
</dbReference>
<dbReference type="EMBL" id="RBIN01000003">
    <property type="protein sequence ID" value="RKR06393.1"/>
    <property type="molecule type" value="Genomic_DNA"/>
</dbReference>
<dbReference type="Proteomes" id="UP000281975">
    <property type="component" value="Unassembled WGS sequence"/>
</dbReference>
<reference evidence="1 2" key="1">
    <citation type="submission" date="2018-10" db="EMBL/GenBank/DDBJ databases">
        <title>Genomic Encyclopedia of Type Strains, Phase IV (KMG-IV): sequencing the most valuable type-strain genomes for metagenomic binning, comparative biology and taxonomic classification.</title>
        <authorList>
            <person name="Goeker M."/>
        </authorList>
    </citation>
    <scope>NUCLEOTIDE SEQUENCE [LARGE SCALE GENOMIC DNA]</scope>
    <source>
        <strain evidence="1 2">DSM 23229</strain>
    </source>
</reference>
<protein>
    <submittedName>
        <fullName evidence="1">Uncharacterized protein</fullName>
    </submittedName>
</protein>
<evidence type="ECO:0000313" key="1">
    <source>
        <dbReference type="EMBL" id="RKR06393.1"/>
    </source>
</evidence>
<name>A0A420WYY7_9GAMM</name>
<gene>
    <name evidence="1" type="ORF">C7446_1335</name>
</gene>